<evidence type="ECO:0000256" key="2">
    <source>
        <dbReference type="SAM" id="Phobius"/>
    </source>
</evidence>
<name>A0A4P7XJ94_9ALTE</name>
<protein>
    <submittedName>
        <fullName evidence="3">FxsA family protein</fullName>
    </submittedName>
</protein>
<dbReference type="PANTHER" id="PTHR35335:SF1">
    <property type="entry name" value="UPF0716 PROTEIN FXSA"/>
    <property type="match status" value="1"/>
</dbReference>
<evidence type="ECO:0000256" key="1">
    <source>
        <dbReference type="SAM" id="MobiDB-lite"/>
    </source>
</evidence>
<keyword evidence="2" id="KW-1133">Transmembrane helix</keyword>
<dbReference type="NCBIfam" id="NF008528">
    <property type="entry name" value="PRK11463.1-2"/>
    <property type="match status" value="1"/>
</dbReference>
<keyword evidence="2" id="KW-0472">Membrane</keyword>
<feature type="region of interest" description="Disordered" evidence="1">
    <location>
        <begin position="144"/>
        <end position="172"/>
    </location>
</feature>
<reference evidence="3 4" key="1">
    <citation type="submission" date="2018-07" db="EMBL/GenBank/DDBJ databases">
        <title>Marsedoiliclastica nanhaica gen. nov. sp. nov., a novel marine hydrocarbonoclastic bacterium isolated from an in-situ enriched hydrocarbon-degrading consortium in deep-sea sediment.</title>
        <authorList>
            <person name="Dong C."/>
            <person name="Ma T."/>
            <person name="Liu R."/>
            <person name="Shao Z."/>
        </authorList>
    </citation>
    <scope>NUCLEOTIDE SEQUENCE [LARGE SCALE GENOMIC DNA]</scope>
    <source>
        <strain evidence="4">soil36-7</strain>
    </source>
</reference>
<feature type="compositionally biased region" description="Basic and acidic residues" evidence="1">
    <location>
        <begin position="155"/>
        <end position="172"/>
    </location>
</feature>
<dbReference type="GO" id="GO:0016020">
    <property type="term" value="C:membrane"/>
    <property type="evidence" value="ECO:0007669"/>
    <property type="project" value="InterPro"/>
</dbReference>
<feature type="transmembrane region" description="Helical" evidence="2">
    <location>
        <begin position="26"/>
        <end position="46"/>
    </location>
</feature>
<sequence length="172" mass="18332">MRFLLLPFVVFPIVEMVVLIKVGSAIGVLPTVGLVLLTAVIGAALLRVQGLATLLRANQRMQSGEIPAQEVAEGFVLAIGGALLLTPGFVTDAMGLCCLLPGSRRWLISRLMKRFTVSGQASAFTAGFGARPAPGGRVIIEGEFDREQNTSQSQRDIEGRQIDRSPGDGEKK</sequence>
<dbReference type="AlphaFoldDB" id="A0A4P7XJ94"/>
<keyword evidence="2" id="KW-0812">Transmembrane</keyword>
<dbReference type="InterPro" id="IPR007313">
    <property type="entry name" value="FxsA"/>
</dbReference>
<dbReference type="OrthoDB" id="9792788at2"/>
<keyword evidence="4" id="KW-1185">Reference proteome</keyword>
<gene>
    <name evidence="3" type="ORF">soil367_11000</name>
</gene>
<dbReference type="Pfam" id="PF04186">
    <property type="entry name" value="FxsA"/>
    <property type="match status" value="1"/>
</dbReference>
<dbReference type="PANTHER" id="PTHR35335">
    <property type="entry name" value="UPF0716 PROTEIN FXSA"/>
    <property type="match status" value="1"/>
</dbReference>
<evidence type="ECO:0000313" key="4">
    <source>
        <dbReference type="Proteomes" id="UP000298049"/>
    </source>
</evidence>
<dbReference type="Proteomes" id="UP000298049">
    <property type="component" value="Chromosome"/>
</dbReference>
<dbReference type="RefSeq" id="WP_136549142.1">
    <property type="nucleotide sequence ID" value="NZ_CP031093.1"/>
</dbReference>
<dbReference type="EMBL" id="CP031093">
    <property type="protein sequence ID" value="QCF26422.1"/>
    <property type="molecule type" value="Genomic_DNA"/>
</dbReference>
<organism evidence="3 4">
    <name type="scientific">Hydrocarboniclastica marina</name>
    <dbReference type="NCBI Taxonomy" id="2259620"/>
    <lineage>
        <taxon>Bacteria</taxon>
        <taxon>Pseudomonadati</taxon>
        <taxon>Pseudomonadota</taxon>
        <taxon>Gammaproteobacteria</taxon>
        <taxon>Alteromonadales</taxon>
        <taxon>Alteromonadaceae</taxon>
        <taxon>Hydrocarboniclastica</taxon>
    </lineage>
</organism>
<proteinExistence type="predicted"/>
<evidence type="ECO:0000313" key="3">
    <source>
        <dbReference type="EMBL" id="QCF26422.1"/>
    </source>
</evidence>
<accession>A0A4P7XJ94</accession>
<dbReference type="KEGG" id="hmi:soil367_11000"/>